<dbReference type="PANTHER" id="PTHR43495">
    <property type="entry name" value="GABA PERMEASE"/>
    <property type="match status" value="1"/>
</dbReference>
<dbReference type="OrthoDB" id="5297508at2"/>
<dbReference type="InterPro" id="IPR004840">
    <property type="entry name" value="Amino_acid_permease_CS"/>
</dbReference>
<feature type="transmembrane region" description="Helical" evidence="9">
    <location>
        <begin position="218"/>
        <end position="240"/>
    </location>
</feature>
<evidence type="ECO:0000313" key="11">
    <source>
        <dbReference type="EMBL" id="AGP30594.1"/>
    </source>
</evidence>
<comment type="similarity">
    <text evidence="2">Belongs to the amino acid-polyamine-organocation (APC) superfamily. Amino acid transporter (AAT) (TC 2.A.3.1) family.</text>
</comment>
<sequence>MTENHATNGTGAGPTASFLTADQEGYRQGLKHRHIQMMAIGSAIGTGLFLGAGGRLHDAGPSLFIAYAVCGFFGFLVLRAIGELVMHRPSSGGVVSYAREFLGERAAYLIGWNYFLQWAITGIADVTAFALYLKFWSVFDSVPQWVLALIALVVVVTFNMIGVAVFGELEFWFSMIKVGAIVIFLVTGIIFILTGHNLDGMTPGLSNITDNGGIFPEGVVPLAVVTSGVFFAYLGIEVIATAAGETENAKAEMPRAVNNVVWRILVLYCGSVLVMSMLLPYTAYDKDTSPFVTVFSKVGISQMGDIMNLVVITAVLSSLNAGLYSTGRVIRTMSHAGSAPHALGELNNRGVPFGGIALTSVVVIIGVVINYIAPGRAFDIAMNLTAVTLVLTWGAMIIAQMKLQKRAEAGELERPDFRMPLAPYTNWLTLAFLLLVVVLVASGDAIGFWTIVISIPIIVAVWYSWRWVRPSVERRRAEFEAKVDRTPVQPAG</sequence>
<dbReference type="Pfam" id="PF00324">
    <property type="entry name" value="AA_permease"/>
    <property type="match status" value="1"/>
</dbReference>
<evidence type="ECO:0000256" key="4">
    <source>
        <dbReference type="ARBA" id="ARBA00022475"/>
    </source>
</evidence>
<dbReference type="InterPro" id="IPR004841">
    <property type="entry name" value="AA-permease/SLC12A_dom"/>
</dbReference>
<evidence type="ECO:0000256" key="9">
    <source>
        <dbReference type="SAM" id="Phobius"/>
    </source>
</evidence>
<dbReference type="PROSITE" id="PS00218">
    <property type="entry name" value="AMINO_ACID_PERMEASE_1"/>
    <property type="match status" value="1"/>
</dbReference>
<evidence type="ECO:0000256" key="2">
    <source>
        <dbReference type="ARBA" id="ARBA00008583"/>
    </source>
</evidence>
<dbReference type="STRING" id="1200352.A606_04725"/>
<keyword evidence="8 9" id="KW-0472">Membrane</keyword>
<feature type="transmembrane region" description="Helical" evidence="9">
    <location>
        <begin position="351"/>
        <end position="374"/>
    </location>
</feature>
<accession>S4XDI8</accession>
<dbReference type="GO" id="GO:0055085">
    <property type="term" value="P:transmembrane transport"/>
    <property type="evidence" value="ECO:0007669"/>
    <property type="project" value="InterPro"/>
</dbReference>
<evidence type="ECO:0000256" key="1">
    <source>
        <dbReference type="ARBA" id="ARBA00004651"/>
    </source>
</evidence>
<organism evidence="11 12">
    <name type="scientific">Corynebacterium terpenotabidum Y-11</name>
    <dbReference type="NCBI Taxonomy" id="1200352"/>
    <lineage>
        <taxon>Bacteria</taxon>
        <taxon>Bacillati</taxon>
        <taxon>Actinomycetota</taxon>
        <taxon>Actinomycetes</taxon>
        <taxon>Mycobacteriales</taxon>
        <taxon>Corynebacteriaceae</taxon>
        <taxon>Corynebacterium</taxon>
    </lineage>
</organism>
<dbReference type="Proteomes" id="UP000014809">
    <property type="component" value="Chromosome"/>
</dbReference>
<keyword evidence="6" id="KW-0029">Amino-acid transport</keyword>
<evidence type="ECO:0000256" key="3">
    <source>
        <dbReference type="ARBA" id="ARBA00022448"/>
    </source>
</evidence>
<name>S4XDI8_9CORY</name>
<feature type="transmembrane region" description="Helical" evidence="9">
    <location>
        <begin position="446"/>
        <end position="465"/>
    </location>
</feature>
<keyword evidence="12" id="KW-1185">Reference proteome</keyword>
<keyword evidence="5 9" id="KW-0812">Transmembrane</keyword>
<dbReference type="RefSeq" id="WP_020440956.1">
    <property type="nucleotide sequence ID" value="NC_021663.1"/>
</dbReference>
<evidence type="ECO:0000256" key="7">
    <source>
        <dbReference type="ARBA" id="ARBA00022989"/>
    </source>
</evidence>
<protein>
    <submittedName>
        <fullName evidence="11">L-asparagine permease</fullName>
    </submittedName>
</protein>
<feature type="transmembrane region" description="Helical" evidence="9">
    <location>
        <begin position="35"/>
        <end position="52"/>
    </location>
</feature>
<dbReference type="Gene3D" id="1.20.1740.10">
    <property type="entry name" value="Amino acid/polyamine transporter I"/>
    <property type="match status" value="1"/>
</dbReference>
<comment type="subcellular location">
    <subcellularLocation>
        <location evidence="1">Cell membrane</location>
        <topology evidence="1">Multi-pass membrane protein</topology>
    </subcellularLocation>
</comment>
<evidence type="ECO:0000256" key="5">
    <source>
        <dbReference type="ARBA" id="ARBA00022692"/>
    </source>
</evidence>
<feature type="transmembrane region" description="Helical" evidence="9">
    <location>
        <begin position="145"/>
        <end position="166"/>
    </location>
</feature>
<feature type="transmembrane region" description="Helical" evidence="9">
    <location>
        <begin position="64"/>
        <end position="85"/>
    </location>
</feature>
<dbReference type="EMBL" id="CP003696">
    <property type="protein sequence ID" value="AGP30594.1"/>
    <property type="molecule type" value="Genomic_DNA"/>
</dbReference>
<evidence type="ECO:0000256" key="6">
    <source>
        <dbReference type="ARBA" id="ARBA00022970"/>
    </source>
</evidence>
<feature type="transmembrane region" description="Helical" evidence="9">
    <location>
        <begin position="306"/>
        <end position="330"/>
    </location>
</feature>
<keyword evidence="3" id="KW-0813">Transport</keyword>
<dbReference type="eggNOG" id="COG1113">
    <property type="taxonomic scope" value="Bacteria"/>
</dbReference>
<keyword evidence="4" id="KW-1003">Cell membrane</keyword>
<evidence type="ECO:0000256" key="8">
    <source>
        <dbReference type="ARBA" id="ARBA00023136"/>
    </source>
</evidence>
<feature type="transmembrane region" description="Helical" evidence="9">
    <location>
        <begin position="421"/>
        <end position="440"/>
    </location>
</feature>
<feature type="transmembrane region" description="Helical" evidence="9">
    <location>
        <begin position="178"/>
        <end position="198"/>
    </location>
</feature>
<dbReference type="GO" id="GO:0005886">
    <property type="term" value="C:plasma membrane"/>
    <property type="evidence" value="ECO:0007669"/>
    <property type="project" value="UniProtKB-SubCell"/>
</dbReference>
<evidence type="ECO:0000313" key="12">
    <source>
        <dbReference type="Proteomes" id="UP000014809"/>
    </source>
</evidence>
<gene>
    <name evidence="11" type="ORF">A606_04725</name>
</gene>
<feature type="transmembrane region" description="Helical" evidence="9">
    <location>
        <begin position="380"/>
        <end position="400"/>
    </location>
</feature>
<feature type="transmembrane region" description="Helical" evidence="9">
    <location>
        <begin position="260"/>
        <end position="281"/>
    </location>
</feature>
<proteinExistence type="inferred from homology"/>
<evidence type="ECO:0000259" key="10">
    <source>
        <dbReference type="Pfam" id="PF00324"/>
    </source>
</evidence>
<feature type="transmembrane region" description="Helical" evidence="9">
    <location>
        <begin position="106"/>
        <end position="133"/>
    </location>
</feature>
<feature type="domain" description="Amino acid permease/ SLC12A" evidence="10">
    <location>
        <begin position="34"/>
        <end position="462"/>
    </location>
</feature>
<reference evidence="11 12" key="1">
    <citation type="submission" date="2012-06" db="EMBL/GenBank/DDBJ databases">
        <title>Complete genome sequence of Corynebacterium terpenotabidum Y-11 (=DSM 44721).</title>
        <authorList>
            <person name="Ruckert C."/>
            <person name="Albersmeier A."/>
            <person name="Al-Dilaimi A."/>
            <person name="Szczepanowski R."/>
            <person name="Kalinowski J."/>
        </authorList>
    </citation>
    <scope>NUCLEOTIDE SEQUENCE [LARGE SCALE GENOMIC DNA]</scope>
    <source>
        <strain evidence="11 12">Y-11</strain>
    </source>
</reference>
<dbReference type="PIRSF" id="PIRSF006060">
    <property type="entry name" value="AA_transporter"/>
    <property type="match status" value="1"/>
</dbReference>
<dbReference type="PANTHER" id="PTHR43495:SF1">
    <property type="entry name" value="L-ASPARAGINE PERMEASE"/>
    <property type="match status" value="1"/>
</dbReference>
<dbReference type="PATRIC" id="fig|1200352.3.peg.957"/>
<keyword evidence="7 9" id="KW-1133">Transmembrane helix</keyword>
<dbReference type="GO" id="GO:0006865">
    <property type="term" value="P:amino acid transport"/>
    <property type="evidence" value="ECO:0007669"/>
    <property type="project" value="UniProtKB-KW"/>
</dbReference>
<dbReference type="HOGENOM" id="CLU_007946_9_0_11"/>
<dbReference type="FunFam" id="1.20.1740.10:FF:000001">
    <property type="entry name" value="Amino acid permease"/>
    <property type="match status" value="1"/>
</dbReference>
<dbReference type="KEGG" id="cter:A606_04725"/>
<dbReference type="AlphaFoldDB" id="S4XDI8"/>